<accession>A0A2Z2N7S6</accession>
<dbReference type="OrthoDB" id="102473at2157"/>
<reference evidence="2 3" key="1">
    <citation type="submission" date="2016-04" db="EMBL/GenBank/DDBJ databases">
        <title>Complete genome sequence of Thermococcus radiotolerans type strain EJ2.</title>
        <authorList>
            <person name="Oger P.M."/>
        </authorList>
    </citation>
    <scope>NUCLEOTIDE SEQUENCE [LARGE SCALE GENOMIC DNA]</scope>
    <source>
        <strain evidence="2 3">EJ2</strain>
    </source>
</reference>
<evidence type="ECO:0000313" key="2">
    <source>
        <dbReference type="EMBL" id="ASJ13766.1"/>
    </source>
</evidence>
<keyword evidence="1" id="KW-0812">Transmembrane</keyword>
<dbReference type="RefSeq" id="WP_088865982.1">
    <property type="nucleotide sequence ID" value="NZ_CP015106.1"/>
</dbReference>
<evidence type="ECO:0000256" key="1">
    <source>
        <dbReference type="SAM" id="Phobius"/>
    </source>
</evidence>
<proteinExistence type="predicted"/>
<dbReference type="AlphaFoldDB" id="A0A2Z2N7S6"/>
<keyword evidence="3" id="KW-1185">Reference proteome</keyword>
<keyword evidence="1" id="KW-0472">Membrane</keyword>
<name>A0A2Z2N7S6_9EURY</name>
<sequence length="128" mass="13098">MAHGPAMVFGIGAAAILGFLLALFIAALFLWMAAKLIGIKNASIGKAMIAILGGGILGALISAIVGAIFQPLGPILGFLANLWVIKAVFDTDWLRAFLAWILSAVIAAIVMGILILLGVFTIGALAAL</sequence>
<dbReference type="Proteomes" id="UP000250085">
    <property type="component" value="Chromosome"/>
</dbReference>
<dbReference type="GeneID" id="33327371"/>
<dbReference type="KEGG" id="trl:A3L10_00950"/>
<dbReference type="EMBL" id="CP015106">
    <property type="protein sequence ID" value="ASJ13766.1"/>
    <property type="molecule type" value="Genomic_DNA"/>
</dbReference>
<protein>
    <submittedName>
        <fullName evidence="2">Uncharacterized protein</fullName>
    </submittedName>
</protein>
<feature type="transmembrane region" description="Helical" evidence="1">
    <location>
        <begin position="96"/>
        <end position="127"/>
    </location>
</feature>
<organism evidence="2 3">
    <name type="scientific">Thermococcus radiotolerans</name>
    <dbReference type="NCBI Taxonomy" id="187880"/>
    <lineage>
        <taxon>Archaea</taxon>
        <taxon>Methanobacteriati</taxon>
        <taxon>Methanobacteriota</taxon>
        <taxon>Thermococci</taxon>
        <taxon>Thermococcales</taxon>
        <taxon>Thermococcaceae</taxon>
        <taxon>Thermococcus</taxon>
    </lineage>
</organism>
<feature type="transmembrane region" description="Helical" evidence="1">
    <location>
        <begin position="44"/>
        <end position="65"/>
    </location>
</feature>
<evidence type="ECO:0000313" key="3">
    <source>
        <dbReference type="Proteomes" id="UP000250085"/>
    </source>
</evidence>
<keyword evidence="1" id="KW-1133">Transmembrane helix</keyword>
<gene>
    <name evidence="2" type="ORF">A3L10_00950</name>
</gene>
<feature type="transmembrane region" description="Helical" evidence="1">
    <location>
        <begin position="6"/>
        <end position="32"/>
    </location>
</feature>